<keyword evidence="4" id="KW-1185">Reference proteome</keyword>
<accession>A0A8K0WH73</accession>
<dbReference type="AlphaFoldDB" id="A0A8K0WH73"/>
<dbReference type="OrthoDB" id="3469225at2759"/>
<gene>
    <name evidence="3" type="ORF">BKA59DRAFT_464644</name>
</gene>
<dbReference type="PANTHER" id="PTHR37540">
    <property type="entry name" value="TRANSCRIPTION FACTOR (ACR-2), PUTATIVE-RELATED-RELATED"/>
    <property type="match status" value="1"/>
</dbReference>
<evidence type="ECO:0000313" key="3">
    <source>
        <dbReference type="EMBL" id="KAH7262841.1"/>
    </source>
</evidence>
<dbReference type="Pfam" id="PF11951">
    <property type="entry name" value="Fungal_trans_2"/>
    <property type="match status" value="1"/>
</dbReference>
<dbReference type="PANTHER" id="PTHR37540:SF5">
    <property type="entry name" value="TRANSCRIPTION FACTOR DOMAIN-CONTAINING PROTEIN"/>
    <property type="match status" value="1"/>
</dbReference>
<evidence type="ECO:0000313" key="4">
    <source>
        <dbReference type="Proteomes" id="UP000813427"/>
    </source>
</evidence>
<reference evidence="3" key="1">
    <citation type="journal article" date="2021" name="Nat. Commun.">
        <title>Genetic determinants of endophytism in the Arabidopsis root mycobiome.</title>
        <authorList>
            <person name="Mesny F."/>
            <person name="Miyauchi S."/>
            <person name="Thiergart T."/>
            <person name="Pickel B."/>
            <person name="Atanasova L."/>
            <person name="Karlsson M."/>
            <person name="Huettel B."/>
            <person name="Barry K.W."/>
            <person name="Haridas S."/>
            <person name="Chen C."/>
            <person name="Bauer D."/>
            <person name="Andreopoulos W."/>
            <person name="Pangilinan J."/>
            <person name="LaButti K."/>
            <person name="Riley R."/>
            <person name="Lipzen A."/>
            <person name="Clum A."/>
            <person name="Drula E."/>
            <person name="Henrissat B."/>
            <person name="Kohler A."/>
            <person name="Grigoriev I.V."/>
            <person name="Martin F.M."/>
            <person name="Hacquard S."/>
        </authorList>
    </citation>
    <scope>NUCLEOTIDE SEQUENCE</scope>
    <source>
        <strain evidence="3">MPI-SDFR-AT-0068</strain>
    </source>
</reference>
<evidence type="ECO:0000256" key="1">
    <source>
        <dbReference type="ARBA" id="ARBA00023242"/>
    </source>
</evidence>
<dbReference type="Proteomes" id="UP000813427">
    <property type="component" value="Unassembled WGS sequence"/>
</dbReference>
<organism evidence="3 4">
    <name type="scientific">Fusarium tricinctum</name>
    <dbReference type="NCBI Taxonomy" id="61284"/>
    <lineage>
        <taxon>Eukaryota</taxon>
        <taxon>Fungi</taxon>
        <taxon>Dikarya</taxon>
        <taxon>Ascomycota</taxon>
        <taxon>Pezizomycotina</taxon>
        <taxon>Sordariomycetes</taxon>
        <taxon>Hypocreomycetidae</taxon>
        <taxon>Hypocreales</taxon>
        <taxon>Nectriaceae</taxon>
        <taxon>Fusarium</taxon>
        <taxon>Fusarium tricinctum species complex</taxon>
    </lineage>
</organism>
<keyword evidence="1" id="KW-0539">Nucleus</keyword>
<sequence length="488" mass="54622">MATPTMMGRPAATDFMFVNIARPQDMNDKKTRKRINSHVMKPIGAARRCNRSGQKIRLILDSAEATPQVAEVTPKPTLPDMETSNPVHPSEAFPPKLKLSPSLPPYERPTSYPMPTRTARILHFLCVADEAPVCKMMRELCFALAFVDDSAMHLVLARLEIDPERTGGKPSKDNTATLSHYNASIEILRSQLGEPGLIAHEIIIGVVVNLACYDIFTDNLQRWKTHMLGLQTMISYRGGIGTLSSQYLQVTATWVDLVGSMILDEIPYFTPQQATEPISLQTQYHNMEESAGVLPESCNNISTLLKLLIKLSNLSTGKSELELSEDSALLEALQATVYTALMLPRCEGLGPHDSLMPQPATYELVRLAILAYLSGPVMFLAGDIVRNVIDSHYRGRILRLYDPERLVWAGLEYVELFVLVTGALIHEGSDRYWLLGHLRRIMLSQNLRWKDLVARLNSMAWFTFVWTSGLEELRADFAMMGGDTVVHR</sequence>
<feature type="region of interest" description="Disordered" evidence="2">
    <location>
        <begin position="73"/>
        <end position="102"/>
    </location>
</feature>
<evidence type="ECO:0000256" key="2">
    <source>
        <dbReference type="SAM" id="MobiDB-lite"/>
    </source>
</evidence>
<dbReference type="EMBL" id="JAGPXF010000001">
    <property type="protein sequence ID" value="KAH7262841.1"/>
    <property type="molecule type" value="Genomic_DNA"/>
</dbReference>
<protein>
    <submittedName>
        <fullName evidence="3">Uncharacterized protein</fullName>
    </submittedName>
</protein>
<comment type="caution">
    <text evidence="3">The sequence shown here is derived from an EMBL/GenBank/DDBJ whole genome shotgun (WGS) entry which is preliminary data.</text>
</comment>
<proteinExistence type="predicted"/>
<dbReference type="InterPro" id="IPR021858">
    <property type="entry name" value="Fun_TF"/>
</dbReference>
<name>A0A8K0WH73_9HYPO</name>